<dbReference type="InterPro" id="IPR036691">
    <property type="entry name" value="Endo/exonu/phosph_ase_sf"/>
</dbReference>
<organism evidence="1 2">
    <name type="scientific">Dipteronia sinensis</name>
    <dbReference type="NCBI Taxonomy" id="43782"/>
    <lineage>
        <taxon>Eukaryota</taxon>
        <taxon>Viridiplantae</taxon>
        <taxon>Streptophyta</taxon>
        <taxon>Embryophyta</taxon>
        <taxon>Tracheophyta</taxon>
        <taxon>Spermatophyta</taxon>
        <taxon>Magnoliopsida</taxon>
        <taxon>eudicotyledons</taxon>
        <taxon>Gunneridae</taxon>
        <taxon>Pentapetalae</taxon>
        <taxon>rosids</taxon>
        <taxon>malvids</taxon>
        <taxon>Sapindales</taxon>
        <taxon>Sapindaceae</taxon>
        <taxon>Hippocastanoideae</taxon>
        <taxon>Acereae</taxon>
        <taxon>Dipteronia</taxon>
    </lineage>
</organism>
<evidence type="ECO:0000313" key="2">
    <source>
        <dbReference type="Proteomes" id="UP001281410"/>
    </source>
</evidence>
<dbReference type="SUPFAM" id="SSF56219">
    <property type="entry name" value="DNase I-like"/>
    <property type="match status" value="1"/>
</dbReference>
<gene>
    <name evidence="1" type="ORF">Dsin_012088</name>
</gene>
<accession>A0AAE0AHW1</accession>
<protein>
    <recommendedName>
        <fullName evidence="3">Reverse transcriptase</fullName>
    </recommendedName>
</protein>
<dbReference type="PANTHER" id="PTHR33710">
    <property type="entry name" value="BNAC02G09200D PROTEIN"/>
    <property type="match status" value="1"/>
</dbReference>
<dbReference type="PANTHER" id="PTHR33710:SF62">
    <property type="entry name" value="DUF4283 DOMAIN PROTEIN"/>
    <property type="match status" value="1"/>
</dbReference>
<evidence type="ECO:0000313" key="1">
    <source>
        <dbReference type="EMBL" id="KAK3218118.1"/>
    </source>
</evidence>
<dbReference type="AlphaFoldDB" id="A0AAE0AHW1"/>
<dbReference type="Proteomes" id="UP001281410">
    <property type="component" value="Unassembled WGS sequence"/>
</dbReference>
<comment type="caution">
    <text evidence="1">The sequence shown here is derived from an EMBL/GenBank/DDBJ whole genome shotgun (WGS) entry which is preliminary data.</text>
</comment>
<sequence>MSNLQWLCIGDFNEIAIRNEKLGGQERPRRLMEEFREALDFCGLEDLGFSGLAYTWCNKSDRESMIQEHLDREVSCYNWKKLFPGSYVNHLEFLRSNIMPIVVEVLDSDGITVKRKCRGGRFHFENCWADREDCRDLIRCFWLPSRSGGAVDNVVSTIQKCTLQLLNWNTRKCVDMKKALVETQKELRHAMNLIQPDFMTIYSNGGSKIGQFIEDEEKYWHQRSRVNWLKEGDRNTKFFHWKTSSRRARTLIRGLYDNMGVWCVGKEAMEHVVVGYFSNLFKTDAHDSAAVNQALGFYLRASRQFVNFGKFGMSFSTSVSCVEGKQLAALVGVRRVGCREKYVGLPSFMSRNKRAVFNGIKDKIWNKLNGGWNVPLINETFLKEDAEAVISIPVLMINAMTLATGTTRMMGSF</sequence>
<name>A0AAE0AHW1_9ROSI</name>
<reference evidence="1" key="1">
    <citation type="journal article" date="2023" name="Plant J.">
        <title>Genome sequences and population genomics provide insights into the demographic history, inbreeding, and mutation load of two 'living fossil' tree species of Dipteronia.</title>
        <authorList>
            <person name="Feng Y."/>
            <person name="Comes H.P."/>
            <person name="Chen J."/>
            <person name="Zhu S."/>
            <person name="Lu R."/>
            <person name="Zhang X."/>
            <person name="Li P."/>
            <person name="Qiu J."/>
            <person name="Olsen K.M."/>
            <person name="Qiu Y."/>
        </authorList>
    </citation>
    <scope>NUCLEOTIDE SEQUENCE</scope>
    <source>
        <strain evidence="1">NBL</strain>
    </source>
</reference>
<dbReference type="EMBL" id="JANJYJ010000004">
    <property type="protein sequence ID" value="KAK3218118.1"/>
    <property type="molecule type" value="Genomic_DNA"/>
</dbReference>
<proteinExistence type="predicted"/>
<evidence type="ECO:0008006" key="3">
    <source>
        <dbReference type="Google" id="ProtNLM"/>
    </source>
</evidence>
<keyword evidence="2" id="KW-1185">Reference proteome</keyword>